<dbReference type="Gene3D" id="1.10.132.130">
    <property type="match status" value="2"/>
</dbReference>
<comment type="catalytic activity">
    <reaction evidence="1">
        <text>Hydrolysis of proteins and small molecule substrates at -Asn-|-Xaa- bonds.</text>
        <dbReference type="EC" id="3.4.22.34"/>
    </reaction>
</comment>
<dbReference type="Pfam" id="PF01650">
    <property type="entry name" value="Peptidase_C13"/>
    <property type="match status" value="2"/>
</dbReference>
<evidence type="ECO:0000256" key="8">
    <source>
        <dbReference type="PIRSR" id="PIRSR019663-1"/>
    </source>
</evidence>
<dbReference type="PIRSF" id="PIRSF019663">
    <property type="entry name" value="Legumain"/>
    <property type="match status" value="1"/>
</dbReference>
<proteinExistence type="inferred from homology"/>
<dbReference type="GO" id="GO:0004197">
    <property type="term" value="F:cysteine-type endopeptidase activity"/>
    <property type="evidence" value="ECO:0007669"/>
    <property type="project" value="UniProtKB-EC"/>
</dbReference>
<dbReference type="STRING" id="334426.A0A3P7I247"/>
<keyword evidence="4" id="KW-0645">Protease</keyword>
<evidence type="ECO:0000256" key="3">
    <source>
        <dbReference type="ARBA" id="ARBA00012628"/>
    </source>
</evidence>
<feature type="active site" evidence="8">
    <location>
        <position position="135"/>
    </location>
</feature>
<comment type="similarity">
    <text evidence="2">Belongs to the peptidase C13 family.</text>
</comment>
<keyword evidence="6" id="KW-0378">Hydrolase</keyword>
<protein>
    <recommendedName>
        <fullName evidence="3">legumain</fullName>
        <ecNumber evidence="3">3.4.22.34</ecNumber>
    </recommendedName>
</protein>
<dbReference type="GO" id="GO:0051603">
    <property type="term" value="P:proteolysis involved in protein catabolic process"/>
    <property type="evidence" value="ECO:0007669"/>
    <property type="project" value="InterPro"/>
</dbReference>
<dbReference type="InterPro" id="IPR048501">
    <property type="entry name" value="Legum_prodom"/>
</dbReference>
<dbReference type="Proteomes" id="UP000267027">
    <property type="component" value="Unassembled WGS sequence"/>
</dbReference>
<evidence type="ECO:0000256" key="5">
    <source>
        <dbReference type="ARBA" id="ARBA00022729"/>
    </source>
</evidence>
<feature type="active site" description="Nucleophile" evidence="8">
    <location>
        <position position="176"/>
    </location>
</feature>
<dbReference type="PIRSF" id="PIRSF500139">
    <property type="entry name" value="AE"/>
    <property type="match status" value="1"/>
</dbReference>
<keyword evidence="7" id="KW-0788">Thiol protease</keyword>
<dbReference type="AlphaFoldDB" id="A0A3P7I247"/>
<evidence type="ECO:0000256" key="1">
    <source>
        <dbReference type="ARBA" id="ARBA00000810"/>
    </source>
</evidence>
<evidence type="ECO:0000256" key="4">
    <source>
        <dbReference type="ARBA" id="ARBA00022670"/>
    </source>
</evidence>
<organism evidence="9 10">
    <name type="scientific">Angiostrongylus costaricensis</name>
    <name type="common">Nematode worm</name>
    <dbReference type="NCBI Taxonomy" id="334426"/>
    <lineage>
        <taxon>Eukaryota</taxon>
        <taxon>Metazoa</taxon>
        <taxon>Ecdysozoa</taxon>
        <taxon>Nematoda</taxon>
        <taxon>Chromadorea</taxon>
        <taxon>Rhabditida</taxon>
        <taxon>Rhabditina</taxon>
        <taxon>Rhabditomorpha</taxon>
        <taxon>Strongyloidea</taxon>
        <taxon>Metastrongylidae</taxon>
        <taxon>Angiostrongylus</taxon>
    </lineage>
</organism>
<name>A0A3P7I247_ANGCS</name>
<dbReference type="PANTHER" id="PTHR12000">
    <property type="entry name" value="HEMOGLOBINASE FAMILY MEMBER"/>
    <property type="match status" value="1"/>
</dbReference>
<dbReference type="CDD" id="cd21115">
    <property type="entry name" value="legumain_C"/>
    <property type="match status" value="2"/>
</dbReference>
<keyword evidence="10" id="KW-1185">Reference proteome</keyword>
<dbReference type="FunFam" id="3.40.50.1460:FF:000006">
    <property type="entry name" value="Legumain"/>
    <property type="match status" value="1"/>
</dbReference>
<dbReference type="PANTHER" id="PTHR12000:SF42">
    <property type="entry name" value="LEGUMAIN"/>
    <property type="match status" value="1"/>
</dbReference>
<evidence type="ECO:0000256" key="6">
    <source>
        <dbReference type="ARBA" id="ARBA00022801"/>
    </source>
</evidence>
<dbReference type="InterPro" id="IPR001096">
    <property type="entry name" value="Peptidase_C13"/>
</dbReference>
<reference evidence="9 10" key="1">
    <citation type="submission" date="2018-11" db="EMBL/GenBank/DDBJ databases">
        <authorList>
            <consortium name="Pathogen Informatics"/>
        </authorList>
    </citation>
    <scope>NUCLEOTIDE SEQUENCE [LARGE SCALE GENOMIC DNA]</scope>
    <source>
        <strain evidence="9 10">Costa Rica</strain>
    </source>
</reference>
<dbReference type="GO" id="GO:0005773">
    <property type="term" value="C:vacuole"/>
    <property type="evidence" value="ECO:0007669"/>
    <property type="project" value="GOC"/>
</dbReference>
<evidence type="ECO:0000256" key="7">
    <source>
        <dbReference type="ARBA" id="ARBA00022807"/>
    </source>
</evidence>
<dbReference type="Gene3D" id="3.40.50.1460">
    <property type="match status" value="1"/>
</dbReference>
<dbReference type="InterPro" id="IPR043577">
    <property type="entry name" value="AE"/>
</dbReference>
<dbReference type="GO" id="GO:0006624">
    <property type="term" value="P:vacuolar protein processing"/>
    <property type="evidence" value="ECO:0007669"/>
    <property type="project" value="TreeGrafter"/>
</dbReference>
<dbReference type="PRINTS" id="PR00776">
    <property type="entry name" value="HEMOGLOBNASE"/>
</dbReference>
<gene>
    <name evidence="9" type="ORF">ACOC_LOCUS8199</name>
</gene>
<sequence>MRDVHDAELSARPQGTLYALLVAGSSGWWNYRHQANVAHAYQMLVKKGVPTENIIVMMYDDVASNPQNPFPGKLFNRPNGEDVHAGLVVDYAGDSVTSRNFINVLQGNSQNVTGGTGRVIVSQSTDRIFVYFADHGGAGVLGFPNDLLTKGALNRALQQMYYNKLYGQLVFYLESCESGSMFEGTLWKTLNIYAMTATNPYEQSFATYCDNHMGLPCLGDLFSVNWMDDSERVQFRHNIDLESLLMQYEDVKRQTNETHVMRYGSLKFICEPVSWFEGKDEEPTPTPFSLRNCYSEARYPGASWPARDIELMHLQELQKTTNNMVVSEALKQKITKIHEDRRNIEDLFNRLVSNILPNANHRKEMIEGREPLDDMKCHNDVVKAFDSICIDLNKFDYALKYVYVLNNLCVRGDSVKPANFLNLLKGNAQNVTGGSGRVINSTANDRIFVYFTDHGADGIVCFPDDVLSQDDLNMALNEMYDEKRYYQLACEIYAMTAANPYESSWGTYCDNDMNLPCLGDLFSVNWMQNSKERNAVKDPKCHNDMVKAFDTICIDVNKYIYMLNNLCTKIGVSEKIINAMHTTCSSAGKQYL</sequence>
<keyword evidence="5" id="KW-0732">Signal</keyword>
<dbReference type="EC" id="3.4.22.34" evidence="3"/>
<evidence type="ECO:0000313" key="9">
    <source>
        <dbReference type="EMBL" id="VDM59784.1"/>
    </source>
</evidence>
<evidence type="ECO:0000256" key="2">
    <source>
        <dbReference type="ARBA" id="ARBA00009941"/>
    </source>
</evidence>
<accession>A0A3P7I247</accession>
<evidence type="ECO:0000313" key="10">
    <source>
        <dbReference type="Proteomes" id="UP000267027"/>
    </source>
</evidence>
<dbReference type="OrthoDB" id="9995590at2759"/>
<dbReference type="InterPro" id="IPR046427">
    <property type="entry name" value="Legumain_prodom_sf"/>
</dbReference>
<dbReference type="EMBL" id="UYYA01004127">
    <property type="protein sequence ID" value="VDM59784.1"/>
    <property type="molecule type" value="Genomic_DNA"/>
</dbReference>